<dbReference type="GO" id="GO:0016020">
    <property type="term" value="C:membrane"/>
    <property type="evidence" value="ECO:0007669"/>
    <property type="project" value="TreeGrafter"/>
</dbReference>
<dbReference type="GO" id="GO:0016787">
    <property type="term" value="F:hydrolase activity"/>
    <property type="evidence" value="ECO:0007669"/>
    <property type="project" value="UniProtKB-KW"/>
</dbReference>
<dbReference type="STRING" id="1518501.CQ10_20920"/>
<dbReference type="InterPro" id="IPR050266">
    <property type="entry name" value="AB_hydrolase_sf"/>
</dbReference>
<dbReference type="InterPro" id="IPR000073">
    <property type="entry name" value="AB_hydrolase_1"/>
</dbReference>
<evidence type="ECO:0000259" key="1">
    <source>
        <dbReference type="Pfam" id="PF12697"/>
    </source>
</evidence>
<sequence length="274" mass="29640">MQTLTVNGYDMAYLDVGRGSDNSTPLVLVHGTLGDFRTWNAVLGPLTKKHRVISLSLRRFFPEHWDGAGNDYLMAQHVADVIGFIEELNAGPVDLIGHSRGGHIGFRVAQARPDLLRKAILAEPGGDLEPSLQPASPPPGPVPLGPRIPLAAEMVRSGDIDGALALFVDGIDGEGAWVKWPAVARQQLRDNIHTLLGQVGENRKPFLRSEAESIRTPTLLIGGGDTKGALAVIWRVLAEHIPGARTAVIPGTRHWMFEQAPQEFCNVVLEFLAA</sequence>
<gene>
    <name evidence="2" type="ORF">CP49_24170</name>
</gene>
<dbReference type="PANTHER" id="PTHR43798:SF33">
    <property type="entry name" value="HYDROLASE, PUTATIVE (AFU_ORTHOLOGUE AFUA_2G14860)-RELATED"/>
    <property type="match status" value="1"/>
</dbReference>
<reference evidence="2 3" key="1">
    <citation type="submission" date="2014-03" db="EMBL/GenBank/DDBJ databases">
        <title>Bradyrhizobium valentinum sp. nov., isolated from effective nodules of Lupinus mariae-josephae, a lupine endemic of basic-lime soils in Eastern Spain.</title>
        <authorList>
            <person name="Duran D."/>
            <person name="Rey L."/>
            <person name="Navarro A."/>
            <person name="Busquets A."/>
            <person name="Imperial J."/>
            <person name="Ruiz-Argueso T."/>
        </authorList>
    </citation>
    <scope>NUCLEOTIDE SEQUENCE [LARGE SCALE GENOMIC DNA]</scope>
    <source>
        <strain evidence="2 3">LmjM3</strain>
    </source>
</reference>
<dbReference type="PANTHER" id="PTHR43798">
    <property type="entry name" value="MONOACYLGLYCEROL LIPASE"/>
    <property type="match status" value="1"/>
</dbReference>
<dbReference type="EMBL" id="LLXX01000180">
    <property type="protein sequence ID" value="KRQ97973.1"/>
    <property type="molecule type" value="Genomic_DNA"/>
</dbReference>
<dbReference type="Pfam" id="PF12697">
    <property type="entry name" value="Abhydrolase_6"/>
    <property type="match status" value="1"/>
</dbReference>
<keyword evidence="2" id="KW-0378">Hydrolase</keyword>
<feature type="domain" description="AB hydrolase-1" evidence="1">
    <location>
        <begin position="26"/>
        <end position="265"/>
    </location>
</feature>
<evidence type="ECO:0000313" key="2">
    <source>
        <dbReference type="EMBL" id="KRQ97973.1"/>
    </source>
</evidence>
<dbReference type="RefSeq" id="WP_057854350.1">
    <property type="nucleotide sequence ID" value="NZ_LLXX01000180.1"/>
</dbReference>
<organism evidence="2 3">
    <name type="scientific">Bradyrhizobium valentinum</name>
    <dbReference type="NCBI Taxonomy" id="1518501"/>
    <lineage>
        <taxon>Bacteria</taxon>
        <taxon>Pseudomonadati</taxon>
        <taxon>Pseudomonadota</taxon>
        <taxon>Alphaproteobacteria</taxon>
        <taxon>Hyphomicrobiales</taxon>
        <taxon>Nitrobacteraceae</taxon>
        <taxon>Bradyrhizobium</taxon>
    </lineage>
</organism>
<dbReference type="SUPFAM" id="SSF53474">
    <property type="entry name" value="alpha/beta-Hydrolases"/>
    <property type="match status" value="1"/>
</dbReference>
<comment type="caution">
    <text evidence="2">The sequence shown here is derived from an EMBL/GenBank/DDBJ whole genome shotgun (WGS) entry which is preliminary data.</text>
</comment>
<dbReference type="InterPro" id="IPR029058">
    <property type="entry name" value="AB_hydrolase_fold"/>
</dbReference>
<dbReference type="OrthoDB" id="9780765at2"/>
<accession>A0A0R3L0J3</accession>
<proteinExistence type="predicted"/>
<evidence type="ECO:0000313" key="3">
    <source>
        <dbReference type="Proteomes" id="UP000051913"/>
    </source>
</evidence>
<dbReference type="Gene3D" id="3.40.50.1820">
    <property type="entry name" value="alpha/beta hydrolase"/>
    <property type="match status" value="1"/>
</dbReference>
<dbReference type="Proteomes" id="UP000051913">
    <property type="component" value="Unassembled WGS sequence"/>
</dbReference>
<protein>
    <submittedName>
        <fullName evidence="2">Hydrolase</fullName>
    </submittedName>
</protein>
<dbReference type="AlphaFoldDB" id="A0A0R3L0J3"/>
<name>A0A0R3L0J3_9BRAD</name>
<keyword evidence="3" id="KW-1185">Reference proteome</keyword>